<name>A0ACD3A6Z7_9AGAR</name>
<evidence type="ECO:0000313" key="2">
    <source>
        <dbReference type="Proteomes" id="UP000308600"/>
    </source>
</evidence>
<proteinExistence type="predicted"/>
<accession>A0ACD3A6Z7</accession>
<organism evidence="1 2">
    <name type="scientific">Pluteus cervinus</name>
    <dbReference type="NCBI Taxonomy" id="181527"/>
    <lineage>
        <taxon>Eukaryota</taxon>
        <taxon>Fungi</taxon>
        <taxon>Dikarya</taxon>
        <taxon>Basidiomycota</taxon>
        <taxon>Agaricomycotina</taxon>
        <taxon>Agaricomycetes</taxon>
        <taxon>Agaricomycetidae</taxon>
        <taxon>Agaricales</taxon>
        <taxon>Pluteineae</taxon>
        <taxon>Pluteaceae</taxon>
        <taxon>Pluteus</taxon>
    </lineage>
</organism>
<dbReference type="Proteomes" id="UP000308600">
    <property type="component" value="Unassembled WGS sequence"/>
</dbReference>
<feature type="non-terminal residue" evidence="1">
    <location>
        <position position="168"/>
    </location>
</feature>
<protein>
    <submittedName>
        <fullName evidence="1">Uncharacterized protein</fullName>
    </submittedName>
</protein>
<gene>
    <name evidence="1" type="ORF">BDN72DRAFT_778188</name>
</gene>
<dbReference type="EMBL" id="ML208660">
    <property type="protein sequence ID" value="TFK61431.1"/>
    <property type="molecule type" value="Genomic_DNA"/>
</dbReference>
<evidence type="ECO:0000313" key="1">
    <source>
        <dbReference type="EMBL" id="TFK61431.1"/>
    </source>
</evidence>
<keyword evidence="2" id="KW-1185">Reference proteome</keyword>
<reference evidence="1 2" key="1">
    <citation type="journal article" date="2019" name="Nat. Ecol. Evol.">
        <title>Megaphylogeny resolves global patterns of mushroom evolution.</title>
        <authorList>
            <person name="Varga T."/>
            <person name="Krizsan K."/>
            <person name="Foldi C."/>
            <person name="Dima B."/>
            <person name="Sanchez-Garcia M."/>
            <person name="Sanchez-Ramirez S."/>
            <person name="Szollosi G.J."/>
            <person name="Szarkandi J.G."/>
            <person name="Papp V."/>
            <person name="Albert L."/>
            <person name="Andreopoulos W."/>
            <person name="Angelini C."/>
            <person name="Antonin V."/>
            <person name="Barry K.W."/>
            <person name="Bougher N.L."/>
            <person name="Buchanan P."/>
            <person name="Buyck B."/>
            <person name="Bense V."/>
            <person name="Catcheside P."/>
            <person name="Chovatia M."/>
            <person name="Cooper J."/>
            <person name="Damon W."/>
            <person name="Desjardin D."/>
            <person name="Finy P."/>
            <person name="Geml J."/>
            <person name="Haridas S."/>
            <person name="Hughes K."/>
            <person name="Justo A."/>
            <person name="Karasinski D."/>
            <person name="Kautmanova I."/>
            <person name="Kiss B."/>
            <person name="Kocsube S."/>
            <person name="Kotiranta H."/>
            <person name="LaButti K.M."/>
            <person name="Lechner B.E."/>
            <person name="Liimatainen K."/>
            <person name="Lipzen A."/>
            <person name="Lukacs Z."/>
            <person name="Mihaltcheva S."/>
            <person name="Morgado L.N."/>
            <person name="Niskanen T."/>
            <person name="Noordeloos M.E."/>
            <person name="Ohm R.A."/>
            <person name="Ortiz-Santana B."/>
            <person name="Ovrebo C."/>
            <person name="Racz N."/>
            <person name="Riley R."/>
            <person name="Savchenko A."/>
            <person name="Shiryaev A."/>
            <person name="Soop K."/>
            <person name="Spirin V."/>
            <person name="Szebenyi C."/>
            <person name="Tomsovsky M."/>
            <person name="Tulloss R.E."/>
            <person name="Uehling J."/>
            <person name="Grigoriev I.V."/>
            <person name="Vagvolgyi C."/>
            <person name="Papp T."/>
            <person name="Martin F.M."/>
            <person name="Miettinen O."/>
            <person name="Hibbett D.S."/>
            <person name="Nagy L.G."/>
        </authorList>
    </citation>
    <scope>NUCLEOTIDE SEQUENCE [LARGE SCALE GENOMIC DNA]</scope>
    <source>
        <strain evidence="1 2">NL-1719</strain>
    </source>
</reference>
<sequence length="168" mass="19118">MSLANSSTTSAVKVVNLPKLRDDGSNWTTYKERLINAIKSKGLGRHLAGNAKKPREIVDSSNLLALTEDELEKHLDSVDAFDQKQAQLRDLIYETVNRSTFLQIKDENTAKEVWEKLVSINENKGVMVRTNTLTKLQQIRYVENSSMRVHISNMTELRQRLADMGMNL</sequence>